<dbReference type="PANTHER" id="PTHR32361">
    <property type="entry name" value="FERRIC/CUPRIC REDUCTASE TRANSMEMBRANE COMPONENT"/>
    <property type="match status" value="1"/>
</dbReference>
<evidence type="ECO:0000256" key="12">
    <source>
        <dbReference type="SAM" id="Phobius"/>
    </source>
</evidence>
<dbReference type="Pfam" id="PF01794">
    <property type="entry name" value="Ferric_reduct"/>
    <property type="match status" value="1"/>
</dbReference>
<evidence type="ECO:0000259" key="16">
    <source>
        <dbReference type="Pfam" id="PF08030"/>
    </source>
</evidence>
<organism evidence="17 18">
    <name type="scientific">[Candida] subhashii</name>
    <dbReference type="NCBI Taxonomy" id="561895"/>
    <lineage>
        <taxon>Eukaryota</taxon>
        <taxon>Fungi</taxon>
        <taxon>Dikarya</taxon>
        <taxon>Ascomycota</taxon>
        <taxon>Saccharomycotina</taxon>
        <taxon>Pichiomycetes</taxon>
        <taxon>Debaryomycetaceae</taxon>
        <taxon>Spathaspora</taxon>
    </lineage>
</organism>
<evidence type="ECO:0000256" key="5">
    <source>
        <dbReference type="ARBA" id="ARBA00022827"/>
    </source>
</evidence>
<sequence length="562" mass="64823">MLLLFLVFIIVDVRLCYVETADIDYLVRYYVVSKRVARVAMGNIPAVYLTVTKNDFVTAITGLSNDMSLSLHYWFSRLIFIMITIHAGYGIYYWQFDIKSPKMLDIPPQYFGYIAYASFFFLVFANIKIIRQFAFDFFMVHHRIHSFIMLLFAFFHNGGNKAMVILGVHLLVADRIIGRVMGIIQKRTSPTKGWSEFEILDEETMSVSIPIRISHRMDMEAWYNTIIPKKGNWRAGSYVLLNVGKISLFQYHPFTIASLPESGTMVLIIKKKNGFTKKLYNKVLEIKQKQLEEWDETEEDDKNEKGKVDIDISQEPSSGSSNGTTADRDSYTDIDSRTHLEAQDDEPEYKKVTNPNIVKLKAGINGPFFAKYHPYITFDSIAFISMGVGSSFTLPIVLDLLQTIESRNLENDFIGRPLNSYIHVYLSFRWLQNISWYADLFEKLLPFINEGKLFVDIHITRTDSLSTITRELTRNTYDDHSHKFAEKLVSSSINFTFGCRLDLDSIIQRHVSLLSVPEDMTYKSLGVAICGVEEFGKEVEVACDKRRWGKDVPNIYVYNETF</sequence>
<feature type="domain" description="FAD-binding 8" evidence="15">
    <location>
        <begin position="230"/>
        <end position="292"/>
    </location>
</feature>
<dbReference type="InterPro" id="IPR013112">
    <property type="entry name" value="FAD-bd_8"/>
</dbReference>
<keyword evidence="18" id="KW-1185">Reference proteome</keyword>
<dbReference type="GO" id="GO:0015677">
    <property type="term" value="P:copper ion import"/>
    <property type="evidence" value="ECO:0007669"/>
    <property type="project" value="TreeGrafter"/>
</dbReference>
<dbReference type="RefSeq" id="XP_049264631.1">
    <property type="nucleotide sequence ID" value="XM_049405784.1"/>
</dbReference>
<evidence type="ECO:0000256" key="13">
    <source>
        <dbReference type="SAM" id="SignalP"/>
    </source>
</evidence>
<dbReference type="Proteomes" id="UP000694255">
    <property type="component" value="Unassembled WGS sequence"/>
</dbReference>
<gene>
    <name evidence="17" type="ORF">J8A68_002072</name>
</gene>
<evidence type="ECO:0000256" key="9">
    <source>
        <dbReference type="ARBA" id="ARBA00023065"/>
    </source>
</evidence>
<feature type="transmembrane region" description="Helical" evidence="12">
    <location>
        <begin position="147"/>
        <end position="172"/>
    </location>
</feature>
<keyword evidence="8" id="KW-0560">Oxidoreductase</keyword>
<feature type="domain" description="Ferric reductase NAD binding" evidence="16">
    <location>
        <begin position="378"/>
        <end position="543"/>
    </location>
</feature>
<evidence type="ECO:0000256" key="8">
    <source>
        <dbReference type="ARBA" id="ARBA00023002"/>
    </source>
</evidence>
<evidence type="ECO:0000256" key="3">
    <source>
        <dbReference type="ARBA" id="ARBA00022630"/>
    </source>
</evidence>
<keyword evidence="2" id="KW-0813">Transport</keyword>
<keyword evidence="13" id="KW-0732">Signal</keyword>
<keyword evidence="4 12" id="KW-0812">Transmembrane</keyword>
<dbReference type="GO" id="GO:0006879">
    <property type="term" value="P:intracellular iron ion homeostasis"/>
    <property type="evidence" value="ECO:0007669"/>
    <property type="project" value="TreeGrafter"/>
</dbReference>
<keyword evidence="6" id="KW-0249">Electron transport</keyword>
<keyword evidence="7 12" id="KW-1133">Transmembrane helix</keyword>
<dbReference type="GO" id="GO:0000293">
    <property type="term" value="F:ferric-chelate reductase activity"/>
    <property type="evidence" value="ECO:0007669"/>
    <property type="project" value="UniProtKB-ARBA"/>
</dbReference>
<evidence type="ECO:0000313" key="17">
    <source>
        <dbReference type="EMBL" id="KAG7664399.1"/>
    </source>
</evidence>
<evidence type="ECO:0000256" key="4">
    <source>
        <dbReference type="ARBA" id="ARBA00022692"/>
    </source>
</evidence>
<evidence type="ECO:0000259" key="14">
    <source>
        <dbReference type="Pfam" id="PF01794"/>
    </source>
</evidence>
<dbReference type="Pfam" id="PF08030">
    <property type="entry name" value="NAD_binding_6"/>
    <property type="match status" value="1"/>
</dbReference>
<feature type="transmembrane region" description="Helical" evidence="12">
    <location>
        <begin position="110"/>
        <end position="127"/>
    </location>
</feature>
<dbReference type="GO" id="GO:0005886">
    <property type="term" value="C:plasma membrane"/>
    <property type="evidence" value="ECO:0007669"/>
    <property type="project" value="TreeGrafter"/>
</dbReference>
<comment type="caution">
    <text evidence="17">The sequence shown here is derived from an EMBL/GenBank/DDBJ whole genome shotgun (WGS) entry which is preliminary data.</text>
</comment>
<feature type="domain" description="Ferric oxidoreductase" evidence="14">
    <location>
        <begin position="37"/>
        <end position="152"/>
    </location>
</feature>
<feature type="transmembrane region" description="Helical" evidence="12">
    <location>
        <begin position="74"/>
        <end position="94"/>
    </location>
</feature>
<dbReference type="CDD" id="cd06186">
    <property type="entry name" value="NOX_Duox_like_FAD_NADP"/>
    <property type="match status" value="1"/>
</dbReference>
<protein>
    <recommendedName>
        <fullName evidence="19">FAD-binding FR-type domain-containing protein</fullName>
    </recommendedName>
</protein>
<keyword evidence="3" id="KW-0285">Flavoprotein</keyword>
<dbReference type="GO" id="GO:0006826">
    <property type="term" value="P:iron ion transport"/>
    <property type="evidence" value="ECO:0007669"/>
    <property type="project" value="TreeGrafter"/>
</dbReference>
<comment type="subcellular location">
    <subcellularLocation>
        <location evidence="1">Membrane</location>
        <topology evidence="1">Multi-pass membrane protein</topology>
    </subcellularLocation>
</comment>
<dbReference type="Pfam" id="PF08022">
    <property type="entry name" value="FAD_binding_8"/>
    <property type="match status" value="1"/>
</dbReference>
<evidence type="ECO:0000256" key="10">
    <source>
        <dbReference type="ARBA" id="ARBA00023136"/>
    </source>
</evidence>
<dbReference type="InterPro" id="IPR013130">
    <property type="entry name" value="Fe3_Rdtase_TM_dom"/>
</dbReference>
<keyword evidence="9" id="KW-0406">Ion transport</keyword>
<reference evidence="17 18" key="1">
    <citation type="journal article" date="2021" name="DNA Res.">
        <title>Genome analysis of Candida subhashii reveals its hybrid nature and dual mitochondrial genome conformations.</title>
        <authorList>
            <person name="Mixao V."/>
            <person name="Hegedusova E."/>
            <person name="Saus E."/>
            <person name="Pryszcz L.P."/>
            <person name="Cillingova A."/>
            <person name="Nosek J."/>
            <person name="Gabaldon T."/>
        </authorList>
    </citation>
    <scope>NUCLEOTIDE SEQUENCE [LARGE SCALE GENOMIC DNA]</scope>
    <source>
        <strain evidence="17 18">CBS 10753</strain>
    </source>
</reference>
<dbReference type="OrthoDB" id="17725at2759"/>
<evidence type="ECO:0000256" key="2">
    <source>
        <dbReference type="ARBA" id="ARBA00022448"/>
    </source>
</evidence>
<evidence type="ECO:0000256" key="1">
    <source>
        <dbReference type="ARBA" id="ARBA00004141"/>
    </source>
</evidence>
<dbReference type="EMBL" id="JAGSYN010000094">
    <property type="protein sequence ID" value="KAG7664399.1"/>
    <property type="molecule type" value="Genomic_DNA"/>
</dbReference>
<accession>A0A8J5V1Q6</accession>
<keyword evidence="10 12" id="KW-0472">Membrane</keyword>
<evidence type="ECO:0000313" key="18">
    <source>
        <dbReference type="Proteomes" id="UP000694255"/>
    </source>
</evidence>
<feature type="region of interest" description="Disordered" evidence="11">
    <location>
        <begin position="293"/>
        <end position="333"/>
    </location>
</feature>
<feature type="signal peptide" evidence="13">
    <location>
        <begin position="1"/>
        <end position="20"/>
    </location>
</feature>
<evidence type="ECO:0000256" key="6">
    <source>
        <dbReference type="ARBA" id="ARBA00022982"/>
    </source>
</evidence>
<name>A0A8J5V1Q6_9ASCO</name>
<evidence type="ECO:0000259" key="15">
    <source>
        <dbReference type="Pfam" id="PF08022"/>
    </source>
</evidence>
<dbReference type="AlphaFoldDB" id="A0A8J5V1Q6"/>
<evidence type="ECO:0000256" key="7">
    <source>
        <dbReference type="ARBA" id="ARBA00022989"/>
    </source>
</evidence>
<evidence type="ECO:0000256" key="11">
    <source>
        <dbReference type="SAM" id="MobiDB-lite"/>
    </source>
</evidence>
<dbReference type="PANTHER" id="PTHR32361:SF28">
    <property type="entry name" value="FRP1P"/>
    <property type="match status" value="1"/>
</dbReference>
<feature type="compositionally biased region" description="Polar residues" evidence="11">
    <location>
        <begin position="314"/>
        <end position="325"/>
    </location>
</feature>
<dbReference type="GeneID" id="73468873"/>
<proteinExistence type="predicted"/>
<keyword evidence="5" id="KW-0274">FAD</keyword>
<feature type="chain" id="PRO_5035165708" description="FAD-binding FR-type domain-containing protein" evidence="13">
    <location>
        <begin position="21"/>
        <end position="562"/>
    </location>
</feature>
<evidence type="ECO:0008006" key="19">
    <source>
        <dbReference type="Google" id="ProtNLM"/>
    </source>
</evidence>
<dbReference type="InterPro" id="IPR013121">
    <property type="entry name" value="Fe_red_NAD-bd_6"/>
</dbReference>
<dbReference type="InterPro" id="IPR051410">
    <property type="entry name" value="Ferric/Cupric_Reductase"/>
</dbReference>